<evidence type="ECO:0000259" key="2">
    <source>
        <dbReference type="PROSITE" id="PS50011"/>
    </source>
</evidence>
<proteinExistence type="predicted"/>
<name>A0AA35X0Z6_GEOBA</name>
<dbReference type="Pfam" id="PF00069">
    <property type="entry name" value="Pkinase"/>
    <property type="match status" value="1"/>
</dbReference>
<keyword evidence="4" id="KW-1185">Reference proteome</keyword>
<evidence type="ECO:0000313" key="3">
    <source>
        <dbReference type="EMBL" id="CAI8040149.1"/>
    </source>
</evidence>
<dbReference type="PROSITE" id="PS50011">
    <property type="entry name" value="PROTEIN_KINASE_DOM"/>
    <property type="match status" value="1"/>
</dbReference>
<dbReference type="EMBL" id="CASHTH010003085">
    <property type="protein sequence ID" value="CAI8040149.1"/>
    <property type="molecule type" value="Genomic_DNA"/>
</dbReference>
<gene>
    <name evidence="3" type="ORF">GBAR_LOCUS22367</name>
</gene>
<dbReference type="Proteomes" id="UP001174909">
    <property type="component" value="Unassembled WGS sequence"/>
</dbReference>
<evidence type="ECO:0000256" key="1">
    <source>
        <dbReference type="SAM" id="MobiDB-lite"/>
    </source>
</evidence>
<sequence>MPRSGGASKASEQLSQPSSERVPCPDDRPDSEEEDSDTEIMEISDNGRYQKMIDQVSRDVPGIDAAHLAMDTEDGVEVVWNEVRYSSRKAVAASKEVLVKILKRLTEMQHPNIVNFMSFWHDKVSNQDRLVFITEHMTSGSLLHFLLKAKRPAAGKTSVSDKMWRRWCRQILSALSYLHKNDIVHGNLSLASIFIQHNGAVKIGSVSPDAIHEHVKTKQLEHKARLHYTAPEYAGNAPIGTSADIYSFGVCALEMLNLELLAEGRGVVRREDIDNTLSKLRPERRQQFIAECLYEEPAKRPLASLFIKHPCTSGGV</sequence>
<dbReference type="Gene3D" id="3.30.200.20">
    <property type="entry name" value="Phosphorylase Kinase, domain 1"/>
    <property type="match status" value="1"/>
</dbReference>
<keyword evidence="3" id="KW-0675">Receptor</keyword>
<dbReference type="GO" id="GO:0005524">
    <property type="term" value="F:ATP binding"/>
    <property type="evidence" value="ECO:0007669"/>
    <property type="project" value="InterPro"/>
</dbReference>
<evidence type="ECO:0000313" key="4">
    <source>
        <dbReference type="Proteomes" id="UP001174909"/>
    </source>
</evidence>
<dbReference type="AlphaFoldDB" id="A0AA35X0Z6"/>
<accession>A0AA35X0Z6</accession>
<feature type="region of interest" description="Disordered" evidence="1">
    <location>
        <begin position="1"/>
        <end position="38"/>
    </location>
</feature>
<reference evidence="3" key="1">
    <citation type="submission" date="2023-03" db="EMBL/GenBank/DDBJ databases">
        <authorList>
            <person name="Steffen K."/>
            <person name="Cardenas P."/>
        </authorList>
    </citation>
    <scope>NUCLEOTIDE SEQUENCE</scope>
</reference>
<feature type="compositionally biased region" description="Polar residues" evidence="1">
    <location>
        <begin position="10"/>
        <end position="19"/>
    </location>
</feature>
<dbReference type="InterPro" id="IPR050588">
    <property type="entry name" value="WNK_Ser-Thr_kinase"/>
</dbReference>
<dbReference type="SUPFAM" id="SSF56112">
    <property type="entry name" value="Protein kinase-like (PK-like)"/>
    <property type="match status" value="1"/>
</dbReference>
<dbReference type="PANTHER" id="PTHR13902">
    <property type="entry name" value="SERINE/THREONINE-PROTEIN KINASE WNK WITH NO LYSINE -RELATED"/>
    <property type="match status" value="1"/>
</dbReference>
<dbReference type="GO" id="GO:0004672">
    <property type="term" value="F:protein kinase activity"/>
    <property type="evidence" value="ECO:0007669"/>
    <property type="project" value="InterPro"/>
</dbReference>
<organism evidence="3 4">
    <name type="scientific">Geodia barretti</name>
    <name type="common">Barrett's horny sponge</name>
    <dbReference type="NCBI Taxonomy" id="519541"/>
    <lineage>
        <taxon>Eukaryota</taxon>
        <taxon>Metazoa</taxon>
        <taxon>Porifera</taxon>
        <taxon>Demospongiae</taxon>
        <taxon>Heteroscleromorpha</taxon>
        <taxon>Tetractinellida</taxon>
        <taxon>Astrophorina</taxon>
        <taxon>Geodiidae</taxon>
        <taxon>Geodia</taxon>
    </lineage>
</organism>
<dbReference type="InterPro" id="IPR011009">
    <property type="entry name" value="Kinase-like_dom_sf"/>
</dbReference>
<protein>
    <submittedName>
        <fullName evidence="3">Nuclear receptor-binding protein</fullName>
    </submittedName>
</protein>
<dbReference type="Gene3D" id="1.10.510.10">
    <property type="entry name" value="Transferase(Phosphotransferase) domain 1"/>
    <property type="match status" value="1"/>
</dbReference>
<feature type="compositionally biased region" description="Acidic residues" evidence="1">
    <location>
        <begin position="29"/>
        <end position="38"/>
    </location>
</feature>
<dbReference type="InterPro" id="IPR000719">
    <property type="entry name" value="Prot_kinase_dom"/>
</dbReference>
<feature type="domain" description="Protein kinase" evidence="2">
    <location>
        <begin position="38"/>
        <end position="312"/>
    </location>
</feature>
<comment type="caution">
    <text evidence="3">The sequence shown here is derived from an EMBL/GenBank/DDBJ whole genome shotgun (WGS) entry which is preliminary data.</text>
</comment>